<dbReference type="Proteomes" id="UP000237925">
    <property type="component" value="Chromosome"/>
</dbReference>
<dbReference type="PANTHER" id="PTHR41521:SF4">
    <property type="entry name" value="BLR0684 PROTEIN"/>
    <property type="match status" value="1"/>
</dbReference>
<organism evidence="2 3">
    <name type="scientific">Melaminivora suipulveris</name>
    <dbReference type="NCBI Taxonomy" id="2109913"/>
    <lineage>
        <taxon>Bacteria</taxon>
        <taxon>Pseudomonadati</taxon>
        <taxon>Pseudomonadota</taxon>
        <taxon>Betaproteobacteria</taxon>
        <taxon>Burkholderiales</taxon>
        <taxon>Comamonadaceae</taxon>
        <taxon>Melaminivora</taxon>
    </lineage>
</organism>
<accession>A0A2R3Q9Q8</accession>
<dbReference type="PANTHER" id="PTHR41521">
    <property type="match status" value="1"/>
</dbReference>
<dbReference type="OrthoDB" id="516779at2"/>
<dbReference type="InterPro" id="IPR011008">
    <property type="entry name" value="Dimeric_a/b-barrel"/>
</dbReference>
<proteinExistence type="predicted"/>
<gene>
    <name evidence="2" type="ORF">C6568_04025</name>
</gene>
<evidence type="ECO:0000313" key="2">
    <source>
        <dbReference type="EMBL" id="AVO48523.1"/>
    </source>
</evidence>
<reference evidence="2 3" key="1">
    <citation type="submission" date="2018-03" db="EMBL/GenBank/DDBJ databases">
        <title>Genome sequencing of Melaminivora sp.</title>
        <authorList>
            <person name="Kim S.-J."/>
            <person name="Heo J."/>
            <person name="Ahn J.-H."/>
            <person name="Kwon S.-W."/>
        </authorList>
    </citation>
    <scope>NUCLEOTIDE SEQUENCE [LARGE SCALE GENOMIC DNA]</scope>
    <source>
        <strain evidence="2 3">SC2-9</strain>
    </source>
</reference>
<sequence length="96" mass="10587">MSCGACAVGRITVKDPQLWDAYRNRVPQTLAPWGGEVLLRGQLSQRLAGHEPHQDIVVIRFPDMAAARGWFASPPYQALIALRSEAADVVLSIYEL</sequence>
<evidence type="ECO:0000313" key="3">
    <source>
        <dbReference type="Proteomes" id="UP000237925"/>
    </source>
</evidence>
<protein>
    <submittedName>
        <fullName evidence="2">DUF1330 domain-containing protein</fullName>
    </submittedName>
</protein>
<dbReference type="RefSeq" id="WP_106683003.1">
    <property type="nucleotide sequence ID" value="NZ_CP027667.1"/>
</dbReference>
<evidence type="ECO:0000259" key="1">
    <source>
        <dbReference type="Pfam" id="PF07045"/>
    </source>
</evidence>
<dbReference type="SUPFAM" id="SSF54909">
    <property type="entry name" value="Dimeric alpha+beta barrel"/>
    <property type="match status" value="1"/>
</dbReference>
<dbReference type="InterPro" id="IPR010753">
    <property type="entry name" value="DUF1330"/>
</dbReference>
<feature type="domain" description="DUF1330" evidence="1">
    <location>
        <begin position="7"/>
        <end position="93"/>
    </location>
</feature>
<dbReference type="AlphaFoldDB" id="A0A2R3Q9Q8"/>
<dbReference type="KEGG" id="mela:C6568_04025"/>
<dbReference type="EMBL" id="CP027667">
    <property type="protein sequence ID" value="AVO48523.1"/>
    <property type="molecule type" value="Genomic_DNA"/>
</dbReference>
<dbReference type="Pfam" id="PF07045">
    <property type="entry name" value="DUF1330"/>
    <property type="match status" value="1"/>
</dbReference>
<dbReference type="Gene3D" id="3.30.70.100">
    <property type="match status" value="1"/>
</dbReference>
<keyword evidence="3" id="KW-1185">Reference proteome</keyword>
<name>A0A2R3Q9Q8_9BURK</name>